<keyword evidence="1" id="KW-0472">Membrane</keyword>
<accession>A0ABN9YH37</accession>
<evidence type="ECO:0000256" key="1">
    <source>
        <dbReference type="SAM" id="Phobius"/>
    </source>
</evidence>
<name>A0ABN9YH37_9DINO</name>
<keyword evidence="1" id="KW-0812">Transmembrane</keyword>
<sequence>MSFPQRGYDTIFHYNMRSSMGSSLYKSLRGVDQEEHRKLAKNNEFLRTDAMIYMAFHLVACCVAILTSLPSFWYVYFHAIITLAVTAIVIYNGAKRYTYYITKLYSRMMEEALNEVALEADP</sequence>
<reference evidence="2" key="1">
    <citation type="submission" date="2023-10" db="EMBL/GenBank/DDBJ databases">
        <authorList>
            <person name="Chen Y."/>
            <person name="Shah S."/>
            <person name="Dougan E. K."/>
            <person name="Thang M."/>
            <person name="Chan C."/>
        </authorList>
    </citation>
    <scope>NUCLEOTIDE SEQUENCE [LARGE SCALE GENOMIC DNA]</scope>
</reference>
<feature type="transmembrane region" description="Helical" evidence="1">
    <location>
        <begin position="75"/>
        <end position="94"/>
    </location>
</feature>
<evidence type="ECO:0000313" key="3">
    <source>
        <dbReference type="Proteomes" id="UP001189429"/>
    </source>
</evidence>
<keyword evidence="1" id="KW-1133">Transmembrane helix</keyword>
<dbReference type="EMBL" id="CAUYUJ010022537">
    <property type="protein sequence ID" value="CAK0911202.1"/>
    <property type="molecule type" value="Genomic_DNA"/>
</dbReference>
<dbReference type="Proteomes" id="UP001189429">
    <property type="component" value="Unassembled WGS sequence"/>
</dbReference>
<protein>
    <recommendedName>
        <fullName evidence="4">Glycerophosphocholine acyltransferase 1</fullName>
    </recommendedName>
</protein>
<proteinExistence type="predicted"/>
<feature type="transmembrane region" description="Helical" evidence="1">
    <location>
        <begin position="50"/>
        <end position="69"/>
    </location>
</feature>
<keyword evidence="3" id="KW-1185">Reference proteome</keyword>
<evidence type="ECO:0000313" key="2">
    <source>
        <dbReference type="EMBL" id="CAK0911202.1"/>
    </source>
</evidence>
<organism evidence="2 3">
    <name type="scientific">Prorocentrum cordatum</name>
    <dbReference type="NCBI Taxonomy" id="2364126"/>
    <lineage>
        <taxon>Eukaryota</taxon>
        <taxon>Sar</taxon>
        <taxon>Alveolata</taxon>
        <taxon>Dinophyceae</taxon>
        <taxon>Prorocentrales</taxon>
        <taxon>Prorocentraceae</taxon>
        <taxon>Prorocentrum</taxon>
    </lineage>
</organism>
<evidence type="ECO:0008006" key="4">
    <source>
        <dbReference type="Google" id="ProtNLM"/>
    </source>
</evidence>
<gene>
    <name evidence="2" type="ORF">PCOR1329_LOCUS85147</name>
</gene>
<comment type="caution">
    <text evidence="2">The sequence shown here is derived from an EMBL/GenBank/DDBJ whole genome shotgun (WGS) entry which is preliminary data.</text>
</comment>